<sequence length="224" mass="23187">MYSLPKTAPRARSWIGLVFVIAVLAAVCAYFVGPGRVEDSALTLFGGVPGHATVNECSGVKGGRRCTSTFVSDPGAPSVRISGVLIEPASGLQPGTTVAGRVAGAESTQMYADGSLVQLIPLTIFGGTLLGLIVLLVRFPLRAAIHLWRPDIWPYSVWPPRVPRAGRIGATAAKVSATLLAAGFALGIASGVGVWWAIGLLVVMLAIAATVIVRKARHRAAASP</sequence>
<keyword evidence="1" id="KW-1133">Transmembrane helix</keyword>
<evidence type="ECO:0000256" key="1">
    <source>
        <dbReference type="SAM" id="Phobius"/>
    </source>
</evidence>
<organism evidence="2 3">
    <name type="scientific">Kutzneria buriramensis</name>
    <dbReference type="NCBI Taxonomy" id="1045776"/>
    <lineage>
        <taxon>Bacteria</taxon>
        <taxon>Bacillati</taxon>
        <taxon>Actinomycetota</taxon>
        <taxon>Actinomycetes</taxon>
        <taxon>Pseudonocardiales</taxon>
        <taxon>Pseudonocardiaceae</taxon>
        <taxon>Kutzneria</taxon>
    </lineage>
</organism>
<name>A0A3E0HJ21_9PSEU</name>
<feature type="transmembrane region" description="Helical" evidence="1">
    <location>
        <begin position="12"/>
        <end position="32"/>
    </location>
</feature>
<keyword evidence="3" id="KW-1185">Reference proteome</keyword>
<keyword evidence="1" id="KW-0472">Membrane</keyword>
<dbReference type="AlphaFoldDB" id="A0A3E0HJ21"/>
<protein>
    <submittedName>
        <fullName evidence="2">Uncharacterized protein</fullName>
    </submittedName>
</protein>
<evidence type="ECO:0000313" key="2">
    <source>
        <dbReference type="EMBL" id="REH46196.1"/>
    </source>
</evidence>
<gene>
    <name evidence="2" type="ORF">BCF44_107329</name>
</gene>
<feature type="transmembrane region" description="Helical" evidence="1">
    <location>
        <begin position="168"/>
        <end position="188"/>
    </location>
</feature>
<evidence type="ECO:0000313" key="3">
    <source>
        <dbReference type="Proteomes" id="UP000256269"/>
    </source>
</evidence>
<accession>A0A3E0HJ21</accession>
<dbReference type="Proteomes" id="UP000256269">
    <property type="component" value="Unassembled WGS sequence"/>
</dbReference>
<reference evidence="2 3" key="1">
    <citation type="submission" date="2018-08" db="EMBL/GenBank/DDBJ databases">
        <title>Genomic Encyclopedia of Archaeal and Bacterial Type Strains, Phase II (KMG-II): from individual species to whole genera.</title>
        <authorList>
            <person name="Goeker M."/>
        </authorList>
    </citation>
    <scope>NUCLEOTIDE SEQUENCE [LARGE SCALE GENOMIC DNA]</scope>
    <source>
        <strain evidence="2 3">DSM 45791</strain>
    </source>
</reference>
<proteinExistence type="predicted"/>
<comment type="caution">
    <text evidence="2">The sequence shown here is derived from an EMBL/GenBank/DDBJ whole genome shotgun (WGS) entry which is preliminary data.</text>
</comment>
<dbReference type="EMBL" id="QUNO01000007">
    <property type="protein sequence ID" value="REH46196.1"/>
    <property type="molecule type" value="Genomic_DNA"/>
</dbReference>
<keyword evidence="1" id="KW-0812">Transmembrane</keyword>
<feature type="transmembrane region" description="Helical" evidence="1">
    <location>
        <begin position="119"/>
        <end position="139"/>
    </location>
</feature>
<feature type="transmembrane region" description="Helical" evidence="1">
    <location>
        <begin position="194"/>
        <end position="213"/>
    </location>
</feature>